<dbReference type="InterPro" id="IPR038194">
    <property type="entry name" value="DUF3861_sf"/>
</dbReference>
<dbReference type="EMBL" id="FOGG01000026">
    <property type="protein sequence ID" value="SES03302.1"/>
    <property type="molecule type" value="Genomic_DNA"/>
</dbReference>
<evidence type="ECO:0000313" key="2">
    <source>
        <dbReference type="Proteomes" id="UP000199572"/>
    </source>
</evidence>
<keyword evidence="2" id="KW-1185">Reference proteome</keyword>
<dbReference type="STRING" id="390241.SAMN04488023_12647"/>
<dbReference type="Proteomes" id="UP000199572">
    <property type="component" value="Unassembled WGS sequence"/>
</dbReference>
<reference evidence="1 2" key="1">
    <citation type="submission" date="2016-10" db="EMBL/GenBank/DDBJ databases">
        <authorList>
            <person name="de Groot N.N."/>
        </authorList>
    </citation>
    <scope>NUCLEOTIDE SEQUENCE [LARGE SCALE GENOMIC DNA]</scope>
    <source>
        <strain evidence="1 2">DSM 18610</strain>
    </source>
</reference>
<dbReference type="Gene3D" id="3.10.20.850">
    <property type="entry name" value="Protein of unknown function DUF3861"/>
    <property type="match status" value="1"/>
</dbReference>
<dbReference type="Pfam" id="PF12977">
    <property type="entry name" value="DUF3861"/>
    <property type="match status" value="1"/>
</dbReference>
<dbReference type="OrthoDB" id="119700at2"/>
<protein>
    <recommendedName>
        <fullName evidence="3">DUF3861 domain-containing protein</fullName>
    </recommendedName>
</protein>
<dbReference type="AlphaFoldDB" id="A0A1H9U1Z6"/>
<dbReference type="RefSeq" id="WP_090886800.1">
    <property type="nucleotide sequence ID" value="NZ_FOGG01000026.1"/>
</dbReference>
<gene>
    <name evidence="1" type="ORF">SAMN04488023_12647</name>
</gene>
<evidence type="ECO:0008006" key="3">
    <source>
        <dbReference type="Google" id="ProtNLM"/>
    </source>
</evidence>
<name>A0A1H9U1Z6_9SPHI</name>
<accession>A0A1H9U1Z6</accession>
<proteinExistence type="predicted"/>
<sequence>MINKKNNHYSIKLSEIELKDGTSSDRSITFEFDNHDNILDLIEQVKTKGLFESPEETTEFIVGLKLFSEVMLRNREHPLFEEFRPAFGEFMKKLKGKK</sequence>
<organism evidence="1 2">
    <name type="scientific">Pedobacter rhizosphaerae</name>
    <dbReference type="NCBI Taxonomy" id="390241"/>
    <lineage>
        <taxon>Bacteria</taxon>
        <taxon>Pseudomonadati</taxon>
        <taxon>Bacteroidota</taxon>
        <taxon>Sphingobacteriia</taxon>
        <taxon>Sphingobacteriales</taxon>
        <taxon>Sphingobacteriaceae</taxon>
        <taxon>Pedobacter</taxon>
    </lineage>
</organism>
<evidence type="ECO:0000313" key="1">
    <source>
        <dbReference type="EMBL" id="SES03302.1"/>
    </source>
</evidence>
<dbReference type="InterPro" id="IPR024476">
    <property type="entry name" value="DUF3861"/>
</dbReference>